<evidence type="ECO:0000313" key="3">
    <source>
        <dbReference type="EMBL" id="GAA3239822.1"/>
    </source>
</evidence>
<dbReference type="PANTHER" id="PTHR35526:SF3">
    <property type="entry name" value="ANTI-SIGMA-F FACTOR RSBW"/>
    <property type="match status" value="1"/>
</dbReference>
<dbReference type="InterPro" id="IPR003594">
    <property type="entry name" value="HATPase_dom"/>
</dbReference>
<gene>
    <name evidence="3" type="ORF">GCM10010468_76200</name>
</gene>
<name>A0ABP6QQE1_9ACTN</name>
<keyword evidence="1" id="KW-0723">Serine/threonine-protein kinase</keyword>
<dbReference type="PANTHER" id="PTHR35526">
    <property type="entry name" value="ANTI-SIGMA-F FACTOR RSBW-RELATED"/>
    <property type="match status" value="1"/>
</dbReference>
<evidence type="ECO:0000256" key="1">
    <source>
        <dbReference type="ARBA" id="ARBA00022527"/>
    </source>
</evidence>
<dbReference type="Proteomes" id="UP001501237">
    <property type="component" value="Unassembled WGS sequence"/>
</dbReference>
<evidence type="ECO:0000313" key="4">
    <source>
        <dbReference type="Proteomes" id="UP001501237"/>
    </source>
</evidence>
<accession>A0ABP6QQE1</accession>
<dbReference type="RefSeq" id="WP_344838708.1">
    <property type="nucleotide sequence ID" value="NZ_BAAAUV010000039.1"/>
</dbReference>
<proteinExistence type="predicted"/>
<organism evidence="3 4">
    <name type="scientific">Actinocorallia longicatena</name>
    <dbReference type="NCBI Taxonomy" id="111803"/>
    <lineage>
        <taxon>Bacteria</taxon>
        <taxon>Bacillati</taxon>
        <taxon>Actinomycetota</taxon>
        <taxon>Actinomycetes</taxon>
        <taxon>Streptosporangiales</taxon>
        <taxon>Thermomonosporaceae</taxon>
        <taxon>Actinocorallia</taxon>
    </lineage>
</organism>
<keyword evidence="1" id="KW-0418">Kinase</keyword>
<dbReference type="CDD" id="cd16936">
    <property type="entry name" value="HATPase_RsbW-like"/>
    <property type="match status" value="1"/>
</dbReference>
<protein>
    <submittedName>
        <fullName evidence="3">ATP-binding protein</fullName>
    </submittedName>
</protein>
<sequence>MGTQKWGYKSSAAWLAQAGPSKWSRTFSGRPEAVELARDHAYSLFAGTGRETDVKLIVTELAANAVRHTLSGRPGGWFGLDLKVDTETAWIAVTDLGSDAFPVIKPRQDLTAADLDDPAKLATLAESGRGLQLVETLAIALGIHGSRNGRTVWADLDMKADAAARVRPSVPVFAC</sequence>
<evidence type="ECO:0000259" key="2">
    <source>
        <dbReference type="Pfam" id="PF13581"/>
    </source>
</evidence>
<dbReference type="GO" id="GO:0005524">
    <property type="term" value="F:ATP binding"/>
    <property type="evidence" value="ECO:0007669"/>
    <property type="project" value="UniProtKB-KW"/>
</dbReference>
<keyword evidence="4" id="KW-1185">Reference proteome</keyword>
<dbReference type="InterPro" id="IPR050267">
    <property type="entry name" value="Anti-sigma-factor_SerPK"/>
</dbReference>
<keyword evidence="3" id="KW-0067">ATP-binding</keyword>
<reference evidence="4" key="1">
    <citation type="journal article" date="2019" name="Int. J. Syst. Evol. Microbiol.">
        <title>The Global Catalogue of Microorganisms (GCM) 10K type strain sequencing project: providing services to taxonomists for standard genome sequencing and annotation.</title>
        <authorList>
            <consortium name="The Broad Institute Genomics Platform"/>
            <consortium name="The Broad Institute Genome Sequencing Center for Infectious Disease"/>
            <person name="Wu L."/>
            <person name="Ma J."/>
        </authorList>
    </citation>
    <scope>NUCLEOTIDE SEQUENCE [LARGE SCALE GENOMIC DNA]</scope>
    <source>
        <strain evidence="4">JCM 9377</strain>
    </source>
</reference>
<dbReference type="Gene3D" id="3.30.565.10">
    <property type="entry name" value="Histidine kinase-like ATPase, C-terminal domain"/>
    <property type="match status" value="1"/>
</dbReference>
<dbReference type="Pfam" id="PF13581">
    <property type="entry name" value="HATPase_c_2"/>
    <property type="match status" value="1"/>
</dbReference>
<dbReference type="EMBL" id="BAAAUV010000039">
    <property type="protein sequence ID" value="GAA3239822.1"/>
    <property type="molecule type" value="Genomic_DNA"/>
</dbReference>
<dbReference type="InterPro" id="IPR036890">
    <property type="entry name" value="HATPase_C_sf"/>
</dbReference>
<comment type="caution">
    <text evidence="3">The sequence shown here is derived from an EMBL/GenBank/DDBJ whole genome shotgun (WGS) entry which is preliminary data.</text>
</comment>
<keyword evidence="1" id="KW-0808">Transferase</keyword>
<keyword evidence="3" id="KW-0547">Nucleotide-binding</keyword>
<dbReference type="SUPFAM" id="SSF55874">
    <property type="entry name" value="ATPase domain of HSP90 chaperone/DNA topoisomerase II/histidine kinase"/>
    <property type="match status" value="1"/>
</dbReference>
<feature type="domain" description="Histidine kinase/HSP90-like ATPase" evidence="2">
    <location>
        <begin position="30"/>
        <end position="154"/>
    </location>
</feature>